<feature type="compositionally biased region" description="Low complexity" evidence="5">
    <location>
        <begin position="80"/>
        <end position="93"/>
    </location>
</feature>
<evidence type="ECO:0000256" key="3">
    <source>
        <dbReference type="ARBA" id="ARBA00022729"/>
    </source>
</evidence>
<organism evidence="8 9">
    <name type="scientific">Varanus komodoensis</name>
    <name type="common">Komodo dragon</name>
    <dbReference type="NCBI Taxonomy" id="61221"/>
    <lineage>
        <taxon>Eukaryota</taxon>
        <taxon>Metazoa</taxon>
        <taxon>Chordata</taxon>
        <taxon>Craniata</taxon>
        <taxon>Vertebrata</taxon>
        <taxon>Euteleostomi</taxon>
        <taxon>Lepidosauria</taxon>
        <taxon>Squamata</taxon>
        <taxon>Bifurcata</taxon>
        <taxon>Unidentata</taxon>
        <taxon>Episquamata</taxon>
        <taxon>Toxicofera</taxon>
        <taxon>Anguimorpha</taxon>
        <taxon>Paleoanguimorpha</taxon>
        <taxon>Varanoidea</taxon>
        <taxon>Varanidae</taxon>
        <taxon>Varanus</taxon>
    </lineage>
</organism>
<dbReference type="Pfam" id="PF01391">
    <property type="entry name" value="Collagen"/>
    <property type="match status" value="1"/>
</dbReference>
<dbReference type="SMART" id="SM00110">
    <property type="entry name" value="C1Q"/>
    <property type="match status" value="1"/>
</dbReference>
<dbReference type="Proteomes" id="UP000694545">
    <property type="component" value="Unplaced"/>
</dbReference>
<feature type="domain" description="C1q" evidence="7">
    <location>
        <begin position="112"/>
        <end position="249"/>
    </location>
</feature>
<dbReference type="AlphaFoldDB" id="A0A8D2LLU9"/>
<keyword evidence="4" id="KW-0176">Collagen</keyword>
<dbReference type="FunFam" id="2.60.120.40:FF:000001">
    <property type="entry name" value="Complement C1q B chain"/>
    <property type="match status" value="1"/>
</dbReference>
<evidence type="ECO:0000256" key="2">
    <source>
        <dbReference type="ARBA" id="ARBA00022525"/>
    </source>
</evidence>
<dbReference type="InterPro" id="IPR008160">
    <property type="entry name" value="Collagen"/>
</dbReference>
<dbReference type="SUPFAM" id="SSF49842">
    <property type="entry name" value="TNF-like"/>
    <property type="match status" value="1"/>
</dbReference>
<dbReference type="Ensembl" id="ENSVKKT00000024319.1">
    <property type="protein sequence ID" value="ENSVKKP00000023736.1"/>
    <property type="gene ID" value="ENSVKKG00000015672.1"/>
</dbReference>
<dbReference type="CTD" id="713"/>
<dbReference type="PANTHER" id="PTHR15427:SF18">
    <property type="entry name" value="COMPLEMENT C1Q SUBCOMPONENT SUBUNIT B"/>
    <property type="match status" value="1"/>
</dbReference>
<evidence type="ECO:0000313" key="9">
    <source>
        <dbReference type="Proteomes" id="UP000694545"/>
    </source>
</evidence>
<evidence type="ECO:0000256" key="1">
    <source>
        <dbReference type="ARBA" id="ARBA00004613"/>
    </source>
</evidence>
<dbReference type="GeneID" id="123034753"/>
<evidence type="ECO:0000256" key="4">
    <source>
        <dbReference type="ARBA" id="ARBA00023119"/>
    </source>
</evidence>
<keyword evidence="3 6" id="KW-0732">Signal</keyword>
<dbReference type="PROSITE" id="PS50871">
    <property type="entry name" value="C1Q"/>
    <property type="match status" value="1"/>
</dbReference>
<feature type="chain" id="PRO_5034650608" evidence="6">
    <location>
        <begin position="24"/>
        <end position="249"/>
    </location>
</feature>
<sequence length="249" mass="26181">MFSTRMLVWVMLLFLPAAWQVGADTCQGLALIPGTPGRPGAPGTDGIDGTDGPKGSQGRPGIFEDSKDAGEPGEPGEPGQPGKAGPKGPAGSKGPPGPPGPQGPKGDSGDSRSSQKAAFSALRGISHSARRGQPIRFDRVLLSVNDNYENRYGRFSCSIPGVYYFTYHISSRGNLCLHLKKGRGTERGERVVAFCDYVHSTFQVTTGGVVLRLAQGETVWLEPTDKNSVVGGTEGADSIFSGFLLFPDS</sequence>
<dbReference type="KEGG" id="vko:123034753"/>
<dbReference type="OrthoDB" id="8964326at2759"/>
<keyword evidence="2" id="KW-0964">Secreted</keyword>
<dbReference type="Gene3D" id="2.60.120.40">
    <property type="match status" value="1"/>
</dbReference>
<proteinExistence type="predicted"/>
<evidence type="ECO:0000256" key="6">
    <source>
        <dbReference type="SAM" id="SignalP"/>
    </source>
</evidence>
<dbReference type="Pfam" id="PF00386">
    <property type="entry name" value="C1q"/>
    <property type="match status" value="1"/>
</dbReference>
<feature type="signal peptide" evidence="6">
    <location>
        <begin position="1"/>
        <end position="23"/>
    </location>
</feature>
<feature type="region of interest" description="Disordered" evidence="5">
    <location>
        <begin position="33"/>
        <end position="125"/>
    </location>
</feature>
<dbReference type="InterPro" id="IPR050392">
    <property type="entry name" value="Collagen/C1q_domain"/>
</dbReference>
<dbReference type="OMA" id="WAMLICL"/>
<gene>
    <name evidence="8" type="primary">C1QB</name>
</gene>
<accession>A0A8D2LLU9</accession>
<evidence type="ECO:0000256" key="5">
    <source>
        <dbReference type="SAM" id="MobiDB-lite"/>
    </source>
</evidence>
<evidence type="ECO:0000259" key="7">
    <source>
        <dbReference type="PROSITE" id="PS50871"/>
    </source>
</evidence>
<dbReference type="GO" id="GO:0005576">
    <property type="term" value="C:extracellular region"/>
    <property type="evidence" value="ECO:0007669"/>
    <property type="project" value="UniProtKB-SubCell"/>
</dbReference>
<comment type="subcellular location">
    <subcellularLocation>
        <location evidence="1">Secreted</location>
    </subcellularLocation>
</comment>
<dbReference type="PANTHER" id="PTHR15427">
    <property type="entry name" value="EMILIN ELASTIN MICROFIBRIL INTERFACE-LOCATED PROTEIN ELASTIN MICROFIBRIL INTERFACER"/>
    <property type="match status" value="1"/>
</dbReference>
<dbReference type="PRINTS" id="PR00007">
    <property type="entry name" value="COMPLEMNTC1Q"/>
</dbReference>
<protein>
    <submittedName>
        <fullName evidence="8">Complement C1q B chain</fullName>
    </submittedName>
</protein>
<evidence type="ECO:0000313" key="8">
    <source>
        <dbReference type="Ensembl" id="ENSVKKP00000023736.1"/>
    </source>
</evidence>
<dbReference type="InterPro" id="IPR008983">
    <property type="entry name" value="Tumour_necrosis_fac-like_dom"/>
</dbReference>
<reference evidence="8" key="2">
    <citation type="submission" date="2025-09" db="UniProtKB">
        <authorList>
            <consortium name="Ensembl"/>
        </authorList>
    </citation>
    <scope>IDENTIFICATION</scope>
</reference>
<name>A0A8D2LLU9_VARKO</name>
<dbReference type="GO" id="GO:0005581">
    <property type="term" value="C:collagen trimer"/>
    <property type="evidence" value="ECO:0007669"/>
    <property type="project" value="UniProtKB-KW"/>
</dbReference>
<reference evidence="8" key="1">
    <citation type="submission" date="2025-08" db="UniProtKB">
        <authorList>
            <consortium name="Ensembl"/>
        </authorList>
    </citation>
    <scope>IDENTIFICATION</scope>
</reference>
<keyword evidence="9" id="KW-1185">Reference proteome</keyword>
<dbReference type="InterPro" id="IPR001073">
    <property type="entry name" value="C1q_dom"/>
</dbReference>
<dbReference type="RefSeq" id="XP_044308308.1">
    <property type="nucleotide sequence ID" value="XM_044452373.1"/>
</dbReference>